<evidence type="ECO:0000313" key="3">
    <source>
        <dbReference type="Proteomes" id="UP001189429"/>
    </source>
</evidence>
<feature type="region of interest" description="Disordered" evidence="1">
    <location>
        <begin position="15"/>
        <end position="54"/>
    </location>
</feature>
<accession>A0ABN9TGC2</accession>
<evidence type="ECO:0000313" key="2">
    <source>
        <dbReference type="EMBL" id="CAK0844895.1"/>
    </source>
</evidence>
<keyword evidence="3" id="KW-1185">Reference proteome</keyword>
<name>A0ABN9TGC2_9DINO</name>
<sequence length="322" mass="35739">MFFFLSTRGGLGMRPLHIATQDSPTRSRTPAAAARSSRWRTTPCPAPTRPAPWSTWRAAAGAGATLRSASAAPQRPWPPCCTPAAPARAACTRSARRRASPRWLRCRPRRRRALPLRLRHRPHADLQAGLGRPVRGHRGAARHGGLRVLGGRDDLLAGRCEHSRHLLRQVPPRHRLSGRRWRRGLGRARQAPGGGRRHRELLDINYDQNAEVSTPLVVHAVDGNKQDSVRSILEWARNHQGMDIKDARVWFFDDLLKNVEGFRGSGFNARQVSCKSRGPVEQWVSWDGKIGGCGAVVDEIVPEEGVHICEGVPLKPEGLDED</sequence>
<dbReference type="Proteomes" id="UP001189429">
    <property type="component" value="Unassembled WGS sequence"/>
</dbReference>
<gene>
    <name evidence="2" type="ORF">PCOR1329_LOCUS38866</name>
</gene>
<dbReference type="EMBL" id="CAUYUJ010014702">
    <property type="protein sequence ID" value="CAK0844895.1"/>
    <property type="molecule type" value="Genomic_DNA"/>
</dbReference>
<feature type="compositionally biased region" description="Low complexity" evidence="1">
    <location>
        <begin position="23"/>
        <end position="43"/>
    </location>
</feature>
<organism evidence="2 3">
    <name type="scientific">Prorocentrum cordatum</name>
    <dbReference type="NCBI Taxonomy" id="2364126"/>
    <lineage>
        <taxon>Eukaryota</taxon>
        <taxon>Sar</taxon>
        <taxon>Alveolata</taxon>
        <taxon>Dinophyceae</taxon>
        <taxon>Prorocentrales</taxon>
        <taxon>Prorocentraceae</taxon>
        <taxon>Prorocentrum</taxon>
    </lineage>
</organism>
<proteinExistence type="predicted"/>
<evidence type="ECO:0000256" key="1">
    <source>
        <dbReference type="SAM" id="MobiDB-lite"/>
    </source>
</evidence>
<comment type="caution">
    <text evidence="2">The sequence shown here is derived from an EMBL/GenBank/DDBJ whole genome shotgun (WGS) entry which is preliminary data.</text>
</comment>
<protein>
    <submittedName>
        <fullName evidence="2">Uncharacterized protein</fullName>
    </submittedName>
</protein>
<reference evidence="2" key="1">
    <citation type="submission" date="2023-10" db="EMBL/GenBank/DDBJ databases">
        <authorList>
            <person name="Chen Y."/>
            <person name="Shah S."/>
            <person name="Dougan E. K."/>
            <person name="Thang M."/>
            <person name="Chan C."/>
        </authorList>
    </citation>
    <scope>NUCLEOTIDE SEQUENCE [LARGE SCALE GENOMIC DNA]</scope>
</reference>